<dbReference type="InterPro" id="IPR014710">
    <property type="entry name" value="RmlC-like_jellyroll"/>
</dbReference>
<dbReference type="Proteomes" id="UP000075606">
    <property type="component" value="Unassembled WGS sequence"/>
</dbReference>
<dbReference type="RefSeq" id="WP_068222295.1">
    <property type="nucleotide sequence ID" value="NZ_CP139724.1"/>
</dbReference>
<comment type="caution">
    <text evidence="2">The sequence shown here is derived from an EMBL/GenBank/DDBJ whole genome shotgun (WGS) entry which is preliminary data.</text>
</comment>
<proteinExistence type="predicted"/>
<sequence>MIGVNVGQKFSLVEEFWKPSIIGELNGQLVKLAKLKGSFVWHSHENEDELFYVHQGTLYMEFRDRTEVINTGEIIIVPKGVEHNPYTKNDEEVWVMLFEPANTQHTGDVKHERTHNNQQWI</sequence>
<evidence type="ECO:0000313" key="3">
    <source>
        <dbReference type="Proteomes" id="UP000075606"/>
    </source>
</evidence>
<dbReference type="EMBL" id="LRPC01000028">
    <property type="protein sequence ID" value="KYG73670.1"/>
    <property type="molecule type" value="Genomic_DNA"/>
</dbReference>
<dbReference type="InterPro" id="IPR013096">
    <property type="entry name" value="Cupin_2"/>
</dbReference>
<name>A0A150X4M0_9BACT</name>
<protein>
    <submittedName>
        <fullName evidence="2">Mannose-6-phosphate isomerase</fullName>
    </submittedName>
</protein>
<dbReference type="Gene3D" id="2.60.120.10">
    <property type="entry name" value="Jelly Rolls"/>
    <property type="match status" value="1"/>
</dbReference>
<dbReference type="SUPFAM" id="SSF51182">
    <property type="entry name" value="RmlC-like cupins"/>
    <property type="match status" value="1"/>
</dbReference>
<dbReference type="Pfam" id="PF07883">
    <property type="entry name" value="Cupin_2"/>
    <property type="match status" value="1"/>
</dbReference>
<dbReference type="InterPro" id="IPR052044">
    <property type="entry name" value="PKS_Associated_Protein"/>
</dbReference>
<dbReference type="OrthoDB" id="9794183at2"/>
<dbReference type="InterPro" id="IPR011051">
    <property type="entry name" value="RmlC_Cupin_sf"/>
</dbReference>
<keyword evidence="2" id="KW-0413">Isomerase</keyword>
<evidence type="ECO:0000313" key="2">
    <source>
        <dbReference type="EMBL" id="KYG73670.1"/>
    </source>
</evidence>
<reference evidence="2 3" key="1">
    <citation type="submission" date="2016-01" db="EMBL/GenBank/DDBJ databases">
        <title>Genome sequencing of Roseivirga spongicola UST030701-084.</title>
        <authorList>
            <person name="Selvaratnam C."/>
            <person name="Thevarajoo S."/>
            <person name="Goh K.M."/>
            <person name="Ee R."/>
            <person name="Chan K.-G."/>
            <person name="Chong C.S."/>
        </authorList>
    </citation>
    <scope>NUCLEOTIDE SEQUENCE [LARGE SCALE GENOMIC DNA]</scope>
    <source>
        <strain evidence="2 3">UST030701-084</strain>
    </source>
</reference>
<dbReference type="GO" id="GO:0016853">
    <property type="term" value="F:isomerase activity"/>
    <property type="evidence" value="ECO:0007669"/>
    <property type="project" value="UniProtKB-KW"/>
</dbReference>
<feature type="domain" description="Cupin type-2" evidence="1">
    <location>
        <begin position="36"/>
        <end position="93"/>
    </location>
</feature>
<organism evidence="2 3">
    <name type="scientific">Roseivirga spongicola</name>
    <dbReference type="NCBI Taxonomy" id="333140"/>
    <lineage>
        <taxon>Bacteria</taxon>
        <taxon>Pseudomonadati</taxon>
        <taxon>Bacteroidota</taxon>
        <taxon>Cytophagia</taxon>
        <taxon>Cytophagales</taxon>
        <taxon>Roseivirgaceae</taxon>
        <taxon>Roseivirga</taxon>
    </lineage>
</organism>
<gene>
    <name evidence="2" type="ORF">AWW68_13360</name>
</gene>
<dbReference type="STRING" id="333140.AWW68_13360"/>
<dbReference type="CDD" id="cd02226">
    <property type="entry name" value="cupin_YdbB-like"/>
    <property type="match status" value="1"/>
</dbReference>
<dbReference type="PANTHER" id="PTHR36114">
    <property type="entry name" value="16.7 KDA PROTEIN IN WHIE LOCUS"/>
    <property type="match status" value="1"/>
</dbReference>
<dbReference type="AlphaFoldDB" id="A0A150X4M0"/>
<keyword evidence="3" id="KW-1185">Reference proteome</keyword>
<dbReference type="PANTHER" id="PTHR36114:SF1">
    <property type="entry name" value="16.7 KDA PROTEIN IN WHIE LOCUS"/>
    <property type="match status" value="1"/>
</dbReference>
<accession>A0A150X4M0</accession>
<evidence type="ECO:0000259" key="1">
    <source>
        <dbReference type="Pfam" id="PF07883"/>
    </source>
</evidence>